<protein>
    <submittedName>
        <fullName evidence="1">Uncharacterized protein</fullName>
    </submittedName>
</protein>
<dbReference type="KEGG" id="acy:Anacy_1737"/>
<dbReference type="EMBL" id="CP003659">
    <property type="protein sequence ID" value="AFZ57231.1"/>
    <property type="molecule type" value="Genomic_DNA"/>
</dbReference>
<organism evidence="1 2">
    <name type="scientific">Anabaena cylindrica (strain ATCC 27899 / PCC 7122)</name>
    <dbReference type="NCBI Taxonomy" id="272123"/>
    <lineage>
        <taxon>Bacteria</taxon>
        <taxon>Bacillati</taxon>
        <taxon>Cyanobacteriota</taxon>
        <taxon>Cyanophyceae</taxon>
        <taxon>Nostocales</taxon>
        <taxon>Nostocaceae</taxon>
        <taxon>Anabaena</taxon>
    </lineage>
</organism>
<keyword evidence="2" id="KW-1185">Reference proteome</keyword>
<name>K9ZDJ4_ANACC</name>
<evidence type="ECO:0000313" key="1">
    <source>
        <dbReference type="EMBL" id="AFZ57231.1"/>
    </source>
</evidence>
<sequence>MNNILNTLPINIKQNIHKTVGQIAAQPETKVFLS</sequence>
<accession>K9ZDJ4</accession>
<dbReference type="HOGENOM" id="CLU_220461_0_0_3"/>
<proteinExistence type="predicted"/>
<reference evidence="2" key="1">
    <citation type="journal article" date="2013" name="Proc. Natl. Acad. Sci. U.S.A.">
        <title>Improving the coverage of the cyanobacterial phylum using diversity-driven genome sequencing.</title>
        <authorList>
            <person name="Shih P.M."/>
            <person name="Wu D."/>
            <person name="Latifi A."/>
            <person name="Axen S.D."/>
            <person name="Fewer D.P."/>
            <person name="Talla E."/>
            <person name="Calteau A."/>
            <person name="Cai F."/>
            <person name="Tandeau de Marsac N."/>
            <person name="Rippka R."/>
            <person name="Herdman M."/>
            <person name="Sivonen K."/>
            <person name="Coursin T."/>
            <person name="Laurent T."/>
            <person name="Goodwin L."/>
            <person name="Nolan M."/>
            <person name="Davenport K.W."/>
            <person name="Han C.S."/>
            <person name="Rubin E.M."/>
            <person name="Eisen J.A."/>
            <person name="Woyke T."/>
            <person name="Gugger M."/>
            <person name="Kerfeld C.A."/>
        </authorList>
    </citation>
    <scope>NUCLEOTIDE SEQUENCE [LARGE SCALE GENOMIC DNA]</scope>
    <source>
        <strain evidence="2">ATCC 27899 / PCC 7122</strain>
    </source>
</reference>
<evidence type="ECO:0000313" key="2">
    <source>
        <dbReference type="Proteomes" id="UP000010474"/>
    </source>
</evidence>
<dbReference type="AlphaFoldDB" id="K9ZDJ4"/>
<gene>
    <name evidence="1" type="ordered locus">Anacy_1737</name>
</gene>
<dbReference type="Proteomes" id="UP000010474">
    <property type="component" value="Chromosome"/>
</dbReference>